<feature type="coiled-coil region" evidence="4">
    <location>
        <begin position="344"/>
        <end position="394"/>
    </location>
</feature>
<evidence type="ECO:0000256" key="1">
    <source>
        <dbReference type="ARBA" id="ARBA00022737"/>
    </source>
</evidence>
<dbReference type="EMBL" id="JANIEX010001186">
    <property type="protein sequence ID" value="KAJ3560362.1"/>
    <property type="molecule type" value="Genomic_DNA"/>
</dbReference>
<dbReference type="InterPro" id="IPR003593">
    <property type="entry name" value="AAA+_ATPase"/>
</dbReference>
<dbReference type="CDD" id="cd03221">
    <property type="entry name" value="ABCF_EF-3"/>
    <property type="match status" value="2"/>
</dbReference>
<comment type="caution">
    <text evidence="6">The sequence shown here is derived from an EMBL/GenBank/DDBJ whole genome shotgun (WGS) entry which is preliminary data.</text>
</comment>
<keyword evidence="4" id="KW-0175">Coiled coil</keyword>
<evidence type="ECO:0000256" key="2">
    <source>
        <dbReference type="ARBA" id="ARBA00022741"/>
    </source>
</evidence>
<organism evidence="6 7">
    <name type="scientific">Leucocoprinus birnbaumii</name>
    <dbReference type="NCBI Taxonomy" id="56174"/>
    <lineage>
        <taxon>Eukaryota</taxon>
        <taxon>Fungi</taxon>
        <taxon>Dikarya</taxon>
        <taxon>Basidiomycota</taxon>
        <taxon>Agaricomycotina</taxon>
        <taxon>Agaricomycetes</taxon>
        <taxon>Agaricomycetidae</taxon>
        <taxon>Agaricales</taxon>
        <taxon>Agaricineae</taxon>
        <taxon>Agaricaceae</taxon>
        <taxon>Leucocoprinus</taxon>
    </lineage>
</organism>
<dbReference type="SMART" id="SM00382">
    <property type="entry name" value="AAA"/>
    <property type="match status" value="2"/>
</dbReference>
<evidence type="ECO:0000256" key="4">
    <source>
        <dbReference type="SAM" id="Coils"/>
    </source>
</evidence>
<dbReference type="PROSITE" id="PS50893">
    <property type="entry name" value="ABC_TRANSPORTER_2"/>
    <property type="match status" value="2"/>
</dbReference>
<keyword evidence="2" id="KW-0547">Nucleotide-binding</keyword>
<dbReference type="FunFam" id="3.40.50.300:FF:001135">
    <property type="entry name" value="ABC transporter F family member 3"/>
    <property type="match status" value="1"/>
</dbReference>
<evidence type="ECO:0000313" key="6">
    <source>
        <dbReference type="EMBL" id="KAJ3560362.1"/>
    </source>
</evidence>
<keyword evidence="1" id="KW-0677">Repeat</keyword>
<evidence type="ECO:0000313" key="7">
    <source>
        <dbReference type="Proteomes" id="UP001213000"/>
    </source>
</evidence>
<dbReference type="InterPro" id="IPR003439">
    <property type="entry name" value="ABC_transporter-like_ATP-bd"/>
</dbReference>
<dbReference type="FunFam" id="3.40.50.300:FF:000104">
    <property type="entry name" value="ATP-binding cassette sub-family F member 3"/>
    <property type="match status" value="1"/>
</dbReference>
<evidence type="ECO:0000256" key="3">
    <source>
        <dbReference type="ARBA" id="ARBA00022840"/>
    </source>
</evidence>
<dbReference type="PANTHER" id="PTHR19211:SF117">
    <property type="entry name" value="ATP-BINDING CASSETTE SUB-FAMILY F MEMBER 3"/>
    <property type="match status" value="1"/>
</dbReference>
<dbReference type="GO" id="GO:0005524">
    <property type="term" value="F:ATP binding"/>
    <property type="evidence" value="ECO:0007669"/>
    <property type="project" value="UniProtKB-KW"/>
</dbReference>
<dbReference type="Gene3D" id="3.40.50.300">
    <property type="entry name" value="P-loop containing nucleotide triphosphate hydrolases"/>
    <property type="match status" value="2"/>
</dbReference>
<reference evidence="6" key="1">
    <citation type="submission" date="2022-07" db="EMBL/GenBank/DDBJ databases">
        <title>Genome Sequence of Leucocoprinus birnbaumii.</title>
        <authorList>
            <person name="Buettner E."/>
        </authorList>
    </citation>
    <scope>NUCLEOTIDE SEQUENCE</scope>
    <source>
        <strain evidence="6">VT141</strain>
    </source>
</reference>
<gene>
    <name evidence="6" type="ORF">NP233_g10887</name>
</gene>
<feature type="domain" description="ABC transporter" evidence="5">
    <location>
        <begin position="572"/>
        <end position="787"/>
    </location>
</feature>
<dbReference type="InterPro" id="IPR027417">
    <property type="entry name" value="P-loop_NTPase"/>
</dbReference>
<sequence>MSRLGGHCVKGGGHGKLGEFSSQPSQPWPPGFVTGEGSILPDQLIPSFGPIYGSPEFLPPSVAAVRLSPSSTTPHLISGCAHGCVMSSDEIAHEIRASFPGTEDVIVDYLAGYLVDDAGEEEDVLQIARDILQSVAGDRDDVLERLMLKLGDLLEEQLNARIKNKSRPKLQKLDKVMDMSKTQMSNTIALSEGVDLESINKGKASRVDVKKLEKQEAKLRAKIEKRARRDLYEGSKLLDQHRKQINPLEAAANAKNKSKDIHLPSIDVNFGSNRILSGASLTLAHGRRYGLIGRNGVGKSTLLRHIAMREVPIPPHITILFVEQEIIGDDTKAIDSVLKADVWRDHLLKEQASLDAKLAELESAGDEKRFEDEREELSSRLAEVHARLTEMDAESGPSRAAALLAGLGFDEADQQRPTKSFSGGWRMRLALARALFVKPSLLLLDEPSNHIDLNALAWLEDYLQTWPGTLLVVSHDRAFLDAVATDIIHQHSGRLDYYKGNFTQFYSTKSERDRNMRKEYETQMEYRKHLQAFIDRWRYNANRAAQAQMKIKILEKLPDLQPPEEEETENFKRMNEVTFGYNPEKPILKSINFDIGFDSRVAIVGANGAGKSTLIKILTGELNPISGHVTRNGRLRVGYFAQHHVDTLIPTMSPVQFLASKYPGRTEQEYRSHLGNFQISGMTGLQLIGTLSGGQKSRVAFSLLSLQRPHILLLDEPTNHLDIEGLDALMLAIQKWDGGVVVISHDERFITTVANELWVCGNQTVSKFKGDVQAYKDLIVNNIKTKP</sequence>
<dbReference type="SUPFAM" id="SSF52540">
    <property type="entry name" value="P-loop containing nucleoside triphosphate hydrolases"/>
    <property type="match status" value="2"/>
</dbReference>
<dbReference type="GO" id="GO:0016887">
    <property type="term" value="F:ATP hydrolysis activity"/>
    <property type="evidence" value="ECO:0007669"/>
    <property type="project" value="InterPro"/>
</dbReference>
<proteinExistence type="predicted"/>
<dbReference type="Pfam" id="PF12848">
    <property type="entry name" value="ABC_tran_Xtn"/>
    <property type="match status" value="1"/>
</dbReference>
<keyword evidence="3" id="KW-0067">ATP-binding</keyword>
<dbReference type="InterPro" id="IPR017871">
    <property type="entry name" value="ABC_transporter-like_CS"/>
</dbReference>
<dbReference type="Proteomes" id="UP001213000">
    <property type="component" value="Unassembled WGS sequence"/>
</dbReference>
<protein>
    <recommendedName>
        <fullName evidence="5">ABC transporter domain-containing protein</fullName>
    </recommendedName>
</protein>
<dbReference type="PANTHER" id="PTHR19211">
    <property type="entry name" value="ATP-BINDING TRANSPORT PROTEIN-RELATED"/>
    <property type="match status" value="1"/>
</dbReference>
<keyword evidence="7" id="KW-1185">Reference proteome</keyword>
<dbReference type="Pfam" id="PF00005">
    <property type="entry name" value="ABC_tran"/>
    <property type="match status" value="2"/>
</dbReference>
<accession>A0AAD5YRG2</accession>
<dbReference type="PROSITE" id="PS00211">
    <property type="entry name" value="ABC_TRANSPORTER_1"/>
    <property type="match status" value="2"/>
</dbReference>
<dbReference type="AlphaFoldDB" id="A0AAD5YRG2"/>
<name>A0AAD5YRG2_9AGAR</name>
<dbReference type="InterPro" id="IPR032781">
    <property type="entry name" value="ABC_tran_Xtn"/>
</dbReference>
<evidence type="ECO:0000259" key="5">
    <source>
        <dbReference type="PROSITE" id="PS50893"/>
    </source>
</evidence>
<dbReference type="InterPro" id="IPR050611">
    <property type="entry name" value="ABCF"/>
</dbReference>
<feature type="domain" description="ABC transporter" evidence="5">
    <location>
        <begin position="261"/>
        <end position="517"/>
    </location>
</feature>